<evidence type="ECO:0000313" key="1">
    <source>
        <dbReference type="EMBL" id="KAF0750105.1"/>
    </source>
</evidence>
<dbReference type="Proteomes" id="UP000478052">
    <property type="component" value="Unassembled WGS sequence"/>
</dbReference>
<proteinExistence type="predicted"/>
<organism evidence="1 2">
    <name type="scientific">Aphis craccivora</name>
    <name type="common">Cowpea aphid</name>
    <dbReference type="NCBI Taxonomy" id="307492"/>
    <lineage>
        <taxon>Eukaryota</taxon>
        <taxon>Metazoa</taxon>
        <taxon>Ecdysozoa</taxon>
        <taxon>Arthropoda</taxon>
        <taxon>Hexapoda</taxon>
        <taxon>Insecta</taxon>
        <taxon>Pterygota</taxon>
        <taxon>Neoptera</taxon>
        <taxon>Paraneoptera</taxon>
        <taxon>Hemiptera</taxon>
        <taxon>Sternorrhyncha</taxon>
        <taxon>Aphidomorpha</taxon>
        <taxon>Aphidoidea</taxon>
        <taxon>Aphididae</taxon>
        <taxon>Aphidini</taxon>
        <taxon>Aphis</taxon>
        <taxon>Aphis</taxon>
    </lineage>
</organism>
<dbReference type="AlphaFoldDB" id="A0A6G0Y6S8"/>
<protein>
    <submittedName>
        <fullName evidence="1">Uncharacterized protein</fullName>
    </submittedName>
</protein>
<gene>
    <name evidence="1" type="ORF">FWK35_00013843</name>
</gene>
<evidence type="ECO:0000313" key="2">
    <source>
        <dbReference type="Proteomes" id="UP000478052"/>
    </source>
</evidence>
<keyword evidence="2" id="KW-1185">Reference proteome</keyword>
<accession>A0A6G0Y6S8</accession>
<comment type="caution">
    <text evidence="1">The sequence shown here is derived from an EMBL/GenBank/DDBJ whole genome shotgun (WGS) entry which is preliminary data.</text>
</comment>
<reference evidence="1 2" key="1">
    <citation type="submission" date="2019-08" db="EMBL/GenBank/DDBJ databases">
        <title>Whole genome of Aphis craccivora.</title>
        <authorList>
            <person name="Voronova N.V."/>
            <person name="Shulinski R.S."/>
            <person name="Bandarenka Y.V."/>
            <person name="Zhorov D.G."/>
            <person name="Warner D."/>
        </authorList>
    </citation>
    <scope>NUCLEOTIDE SEQUENCE [LARGE SCALE GENOMIC DNA]</scope>
    <source>
        <strain evidence="1">180601</strain>
        <tissue evidence="1">Whole Body</tissue>
    </source>
</reference>
<dbReference type="EMBL" id="VUJU01005840">
    <property type="protein sequence ID" value="KAF0750105.1"/>
    <property type="molecule type" value="Genomic_DNA"/>
</dbReference>
<sequence>MCLSGIRNHTKTTNLSAAKLVSIKPYVYLSHPDHSFFILLRQIEESFLKHCNSQNVFEDITEDLFNVLMITMLYHFLAMNTK</sequence>
<name>A0A6G0Y6S8_APHCR</name>